<reference evidence="2 3" key="1">
    <citation type="submission" date="2022-11" db="EMBL/GenBank/DDBJ databases">
        <title>Study of microbial diversity in lake waters.</title>
        <authorList>
            <person name="Zhang J."/>
        </authorList>
    </citation>
    <scope>NUCLEOTIDE SEQUENCE [LARGE SCALE GENOMIC DNA]</scope>
    <source>
        <strain evidence="2 3">DT12</strain>
    </source>
</reference>
<name>A0ABT3WZ29_9BACL</name>
<dbReference type="Proteomes" id="UP001208017">
    <property type="component" value="Unassembled WGS sequence"/>
</dbReference>
<protein>
    <submittedName>
        <fullName evidence="2">DUF4309 domain-containing protein</fullName>
    </submittedName>
</protein>
<gene>
    <name evidence="2" type="ORF">OS242_08035</name>
</gene>
<keyword evidence="1" id="KW-0732">Signal</keyword>
<evidence type="ECO:0000313" key="3">
    <source>
        <dbReference type="Proteomes" id="UP001208017"/>
    </source>
</evidence>
<evidence type="ECO:0000313" key="2">
    <source>
        <dbReference type="EMBL" id="MCX7569912.1"/>
    </source>
</evidence>
<sequence length="198" mass="21754">MRANRTTALLSVVCACAWLLSGCTADKEGARALDAEPTRPYHISTGGLTEMAVPPAPSTRPDTYTEMVLQLHRAAADGKVINWKYAVDRTTLSDIIRDWGEPERKEAIGQERLLSYPSRHAAFLVSPDDRVREIHSFEPSLNDLTQAKVTSALQSLTGTPADGAGQQEIAYPAGEYRLRFVFKGGDENTPLQRVIVSR</sequence>
<dbReference type="EMBL" id="JAPMLT010000003">
    <property type="protein sequence ID" value="MCX7569912.1"/>
    <property type="molecule type" value="Genomic_DNA"/>
</dbReference>
<feature type="chain" id="PRO_5045642797" evidence="1">
    <location>
        <begin position="26"/>
        <end position="198"/>
    </location>
</feature>
<feature type="signal peptide" evidence="1">
    <location>
        <begin position="1"/>
        <end position="25"/>
    </location>
</feature>
<evidence type="ECO:0000256" key="1">
    <source>
        <dbReference type="SAM" id="SignalP"/>
    </source>
</evidence>
<comment type="caution">
    <text evidence="2">The sequence shown here is derived from an EMBL/GenBank/DDBJ whole genome shotgun (WGS) entry which is preliminary data.</text>
</comment>
<accession>A0ABT3WZ29</accession>
<organism evidence="2 3">
    <name type="scientific">Tumebacillus lacus</name>
    <dbReference type="NCBI Taxonomy" id="2995335"/>
    <lineage>
        <taxon>Bacteria</taxon>
        <taxon>Bacillati</taxon>
        <taxon>Bacillota</taxon>
        <taxon>Bacilli</taxon>
        <taxon>Bacillales</taxon>
        <taxon>Alicyclobacillaceae</taxon>
        <taxon>Tumebacillus</taxon>
    </lineage>
</organism>
<keyword evidence="3" id="KW-1185">Reference proteome</keyword>
<dbReference type="InterPro" id="IPR025453">
    <property type="entry name" value="DUF4309"/>
</dbReference>
<dbReference type="PROSITE" id="PS51257">
    <property type="entry name" value="PROKAR_LIPOPROTEIN"/>
    <property type="match status" value="1"/>
</dbReference>
<dbReference type="RefSeq" id="WP_267151161.1">
    <property type="nucleotide sequence ID" value="NZ_JAPMLT010000003.1"/>
</dbReference>
<dbReference type="Pfam" id="PF14172">
    <property type="entry name" value="DUF4309"/>
    <property type="match status" value="1"/>
</dbReference>
<proteinExistence type="predicted"/>